<dbReference type="EMBL" id="CCKQ01015453">
    <property type="protein sequence ID" value="CDW87270.1"/>
    <property type="molecule type" value="Genomic_DNA"/>
</dbReference>
<sequence length="219" mass="25938">MMSQNLLPIQQAVEMHLQHHFNFDFADVAKAFLLKYNLENKFCFTTIASTRQLDEDRFEIVRRMENVMSSRPVYERIIFNRKMMAVQGFTFETENQNVYTECYCYKQDDKDSQKTIYNMFLYKNPGLKKMLRFKLHNWGVQTLENIIKKDHDLIAKLKDSKDKMIEKKDKIIKEGQVIIKEGQVIIKERINDLKTFKSSTFSSAKEESTPSTMKDSKSL</sequence>
<keyword evidence="3" id="KW-1185">Reference proteome</keyword>
<evidence type="ECO:0000313" key="3">
    <source>
        <dbReference type="Proteomes" id="UP000039865"/>
    </source>
</evidence>
<organism evidence="2 3">
    <name type="scientific">Stylonychia lemnae</name>
    <name type="common">Ciliate</name>
    <dbReference type="NCBI Taxonomy" id="5949"/>
    <lineage>
        <taxon>Eukaryota</taxon>
        <taxon>Sar</taxon>
        <taxon>Alveolata</taxon>
        <taxon>Ciliophora</taxon>
        <taxon>Intramacronucleata</taxon>
        <taxon>Spirotrichea</taxon>
        <taxon>Stichotrichia</taxon>
        <taxon>Sporadotrichida</taxon>
        <taxon>Oxytrichidae</taxon>
        <taxon>Stylonychinae</taxon>
        <taxon>Stylonychia</taxon>
    </lineage>
</organism>
<proteinExistence type="predicted"/>
<feature type="compositionally biased region" description="Basic and acidic residues" evidence="1">
    <location>
        <begin position="204"/>
        <end position="219"/>
    </location>
</feature>
<dbReference type="Proteomes" id="UP000039865">
    <property type="component" value="Unassembled WGS sequence"/>
</dbReference>
<evidence type="ECO:0000313" key="2">
    <source>
        <dbReference type="EMBL" id="CDW87270.1"/>
    </source>
</evidence>
<protein>
    <submittedName>
        <fullName evidence="2">Uncharacterized protein</fullName>
    </submittedName>
</protein>
<reference evidence="2 3" key="1">
    <citation type="submission" date="2014-06" db="EMBL/GenBank/DDBJ databases">
        <authorList>
            <person name="Swart Estienne"/>
        </authorList>
    </citation>
    <scope>NUCLEOTIDE SEQUENCE [LARGE SCALE GENOMIC DNA]</scope>
    <source>
        <strain evidence="2 3">130c</strain>
    </source>
</reference>
<accession>A0A078AXU2</accession>
<dbReference type="InParanoid" id="A0A078AXU2"/>
<gene>
    <name evidence="2" type="primary">Contig14653.g15611</name>
    <name evidence="2" type="ORF">STYLEM_16373</name>
</gene>
<dbReference type="AlphaFoldDB" id="A0A078AXU2"/>
<feature type="region of interest" description="Disordered" evidence="1">
    <location>
        <begin position="200"/>
        <end position="219"/>
    </location>
</feature>
<dbReference type="OrthoDB" id="320842at2759"/>
<name>A0A078AXU2_STYLE</name>
<evidence type="ECO:0000256" key="1">
    <source>
        <dbReference type="SAM" id="MobiDB-lite"/>
    </source>
</evidence>